<dbReference type="Proteomes" id="UP000230543">
    <property type="component" value="Unassembled WGS sequence"/>
</dbReference>
<dbReference type="AlphaFoldDB" id="A0A2M6WD77"/>
<dbReference type="Pfam" id="PF01547">
    <property type="entry name" value="SBP_bac_1"/>
    <property type="match status" value="1"/>
</dbReference>
<evidence type="ECO:0000313" key="3">
    <source>
        <dbReference type="Proteomes" id="UP000230543"/>
    </source>
</evidence>
<protein>
    <recommendedName>
        <fullName evidence="4">ABC transporter substrate-binding protein</fullName>
    </recommendedName>
</protein>
<dbReference type="PANTHER" id="PTHR43649">
    <property type="entry name" value="ARABINOSE-BINDING PROTEIN-RELATED"/>
    <property type="match status" value="1"/>
</dbReference>
<dbReference type="SUPFAM" id="SSF53850">
    <property type="entry name" value="Periplasmic binding protein-like II"/>
    <property type="match status" value="1"/>
</dbReference>
<dbReference type="PANTHER" id="PTHR43649:SF12">
    <property type="entry name" value="DIACETYLCHITOBIOSE BINDING PROTEIN DASA"/>
    <property type="match status" value="1"/>
</dbReference>
<name>A0A2M6WD77_9BACT</name>
<feature type="chain" id="PRO_5014649918" description="ABC transporter substrate-binding protein" evidence="1">
    <location>
        <begin position="23"/>
        <end position="454"/>
    </location>
</feature>
<evidence type="ECO:0008006" key="4">
    <source>
        <dbReference type="Google" id="ProtNLM"/>
    </source>
</evidence>
<keyword evidence="1" id="KW-0732">Signal</keyword>
<proteinExistence type="predicted"/>
<dbReference type="EMBL" id="PFBO01000012">
    <property type="protein sequence ID" value="PIT90757.1"/>
    <property type="molecule type" value="Genomic_DNA"/>
</dbReference>
<evidence type="ECO:0000313" key="2">
    <source>
        <dbReference type="EMBL" id="PIT90757.1"/>
    </source>
</evidence>
<accession>A0A2M6WD77</accession>
<organism evidence="2 3">
    <name type="scientific">Candidatus Komeilibacteria bacterium CG10_big_fil_rev_8_21_14_0_10_41_13</name>
    <dbReference type="NCBI Taxonomy" id="1974476"/>
    <lineage>
        <taxon>Bacteria</taxon>
        <taxon>Candidatus Komeiliibacteriota</taxon>
    </lineage>
</organism>
<dbReference type="InterPro" id="IPR050490">
    <property type="entry name" value="Bact_solute-bd_prot1"/>
</dbReference>
<dbReference type="InterPro" id="IPR006059">
    <property type="entry name" value="SBP"/>
</dbReference>
<dbReference type="PROSITE" id="PS51257">
    <property type="entry name" value="PROKAR_LIPOPROTEIN"/>
    <property type="match status" value="1"/>
</dbReference>
<dbReference type="Gene3D" id="3.40.190.10">
    <property type="entry name" value="Periplasmic binding protein-like II"/>
    <property type="match status" value="1"/>
</dbReference>
<evidence type="ECO:0000256" key="1">
    <source>
        <dbReference type="SAM" id="SignalP"/>
    </source>
</evidence>
<sequence>MAKTKTKLFLLTGLLSVFLATSGLSCKLFPTSQAPTSLTKEIELEYWGVWDDSDYLQPLINEFESLHPNISVNYRKFQFAEYEQNLLEAWAEDRGPDIYSLPASWLKEYKTKITPQPEAVRLAFQQTEQKLGKTETTTFVRNVPIFKPSDIKNQFVDVVYQDVVIDNQIYGLPYSVDTLALFYNRDLLDKAGVPTPPSNWTEVAEAVKKITQVNQNNEFIQSGIALGTADNINNSVDIVSMLMMQNGAQMIKNGNVSFHLSVDGYRPGLEALNFYSDFADPIKEVYSWSNDQPNSLDAFMSGQLAMIITYSYNLPRIKARAPKIDLGIARLPQIKDTYKTVNYTNYWVETVAHKTANAEAAWGFLNFASSEDHVSQYLAKAKKPTALRNLIESQITDPEIGVFASQVLTATGWYRGQDALKMEEIMRQLIKDLPNSPQPEKLLETAAAQVNQTL</sequence>
<gene>
    <name evidence="2" type="ORF">COU22_00390</name>
</gene>
<feature type="signal peptide" evidence="1">
    <location>
        <begin position="1"/>
        <end position="22"/>
    </location>
</feature>
<comment type="caution">
    <text evidence="2">The sequence shown here is derived from an EMBL/GenBank/DDBJ whole genome shotgun (WGS) entry which is preliminary data.</text>
</comment>
<reference evidence="3" key="1">
    <citation type="submission" date="2017-09" db="EMBL/GenBank/DDBJ databases">
        <title>Depth-based differentiation of microbial function through sediment-hosted aquifers and enrichment of novel symbionts in the deep terrestrial subsurface.</title>
        <authorList>
            <person name="Probst A.J."/>
            <person name="Ladd B."/>
            <person name="Jarett J.K."/>
            <person name="Geller-Mcgrath D.E."/>
            <person name="Sieber C.M.K."/>
            <person name="Emerson J.B."/>
            <person name="Anantharaman K."/>
            <person name="Thomas B.C."/>
            <person name="Malmstrom R."/>
            <person name="Stieglmeier M."/>
            <person name="Klingl A."/>
            <person name="Woyke T."/>
            <person name="Ryan C.M."/>
            <person name="Banfield J.F."/>
        </authorList>
    </citation>
    <scope>NUCLEOTIDE SEQUENCE [LARGE SCALE GENOMIC DNA]</scope>
</reference>